<organism evidence="1 2">
    <name type="scientific">Trifolium medium</name>
    <dbReference type="NCBI Taxonomy" id="97028"/>
    <lineage>
        <taxon>Eukaryota</taxon>
        <taxon>Viridiplantae</taxon>
        <taxon>Streptophyta</taxon>
        <taxon>Embryophyta</taxon>
        <taxon>Tracheophyta</taxon>
        <taxon>Spermatophyta</taxon>
        <taxon>Magnoliopsida</taxon>
        <taxon>eudicotyledons</taxon>
        <taxon>Gunneridae</taxon>
        <taxon>Pentapetalae</taxon>
        <taxon>rosids</taxon>
        <taxon>fabids</taxon>
        <taxon>Fabales</taxon>
        <taxon>Fabaceae</taxon>
        <taxon>Papilionoideae</taxon>
        <taxon>50 kb inversion clade</taxon>
        <taxon>NPAAA clade</taxon>
        <taxon>Hologalegina</taxon>
        <taxon>IRL clade</taxon>
        <taxon>Trifolieae</taxon>
        <taxon>Trifolium</taxon>
    </lineage>
</organism>
<evidence type="ECO:0000313" key="2">
    <source>
        <dbReference type="Proteomes" id="UP000265520"/>
    </source>
</evidence>
<evidence type="ECO:0000313" key="1">
    <source>
        <dbReference type="EMBL" id="MCI07305.1"/>
    </source>
</evidence>
<reference evidence="1 2" key="1">
    <citation type="journal article" date="2018" name="Front. Plant Sci.">
        <title>Red Clover (Trifolium pratense) and Zigzag Clover (T. medium) - A Picture of Genomic Similarities and Differences.</title>
        <authorList>
            <person name="Dluhosova J."/>
            <person name="Istvanek J."/>
            <person name="Nedelnik J."/>
            <person name="Repkova J."/>
        </authorList>
    </citation>
    <scope>NUCLEOTIDE SEQUENCE [LARGE SCALE GENOMIC DNA]</scope>
    <source>
        <strain evidence="2">cv. 10/8</strain>
        <tissue evidence="1">Leaf</tissue>
    </source>
</reference>
<accession>A0A392P8R9</accession>
<keyword evidence="2" id="KW-1185">Reference proteome</keyword>
<sequence length="24" mass="2757">MTPTVRLETVTVEIRFCCDGSRWG</sequence>
<dbReference type="AlphaFoldDB" id="A0A392P8R9"/>
<comment type="caution">
    <text evidence="1">The sequence shown here is derived from an EMBL/GenBank/DDBJ whole genome shotgun (WGS) entry which is preliminary data.</text>
</comment>
<feature type="non-terminal residue" evidence="1">
    <location>
        <position position="24"/>
    </location>
</feature>
<proteinExistence type="predicted"/>
<protein>
    <submittedName>
        <fullName evidence="1">Uncharacterized protein</fullName>
    </submittedName>
</protein>
<name>A0A392P8R9_9FABA</name>
<dbReference type="Proteomes" id="UP000265520">
    <property type="component" value="Unassembled WGS sequence"/>
</dbReference>
<dbReference type="EMBL" id="LXQA010064923">
    <property type="protein sequence ID" value="MCI07305.1"/>
    <property type="molecule type" value="Genomic_DNA"/>
</dbReference>